<dbReference type="Proteomes" id="UP001165641">
    <property type="component" value="Unassembled WGS sequence"/>
</dbReference>
<dbReference type="EMBL" id="JAQBIE010000002">
    <property type="protein sequence ID" value="MDB6176388.1"/>
    <property type="molecule type" value="Genomic_DNA"/>
</dbReference>
<comment type="caution">
    <text evidence="11">The sequence shown here is derived from an EMBL/GenBank/DDBJ whole genome shotgun (WGS) entry which is preliminary data.</text>
</comment>
<dbReference type="InterPro" id="IPR055348">
    <property type="entry name" value="DctQ"/>
</dbReference>
<comment type="similarity">
    <text evidence="8 9">Belongs to the TRAP transporter small permease family.</text>
</comment>
<sequence>MISHGSPYWAAHPNIEADMSDDNIDFEEITDDISVVRPEDIPALLLFAFLIVIVALQFFTRYVLNDSISWTEEVARYCLIALTFLGSAICSRRASHLALGLIYRYVPMRAVKPLAMASEALTCGFFIWMAIIGTQMMQRTAAQMMISVPVSKSVLYTVITAASALTAVYCAINIWRISRQSAAEISEARLGTG</sequence>
<reference evidence="11" key="1">
    <citation type="submission" date="2022-12" db="EMBL/GenBank/DDBJ databases">
        <title>Paracoccus onchidii sp. nov., isolated from a marine invertebrate from the South China Sea.</title>
        <authorList>
            <person name="Xu S."/>
            <person name="Liu Z."/>
            <person name="Xu Y."/>
        </authorList>
    </citation>
    <scope>NUCLEOTIDE SEQUENCE</scope>
    <source>
        <strain evidence="11">Z330</strain>
    </source>
</reference>
<evidence type="ECO:0000256" key="4">
    <source>
        <dbReference type="ARBA" id="ARBA00022519"/>
    </source>
</evidence>
<keyword evidence="7 9" id="KW-0472">Membrane</keyword>
<dbReference type="Pfam" id="PF04290">
    <property type="entry name" value="DctQ"/>
    <property type="match status" value="1"/>
</dbReference>
<dbReference type="InterPro" id="IPR007387">
    <property type="entry name" value="TRAP_DctQ"/>
</dbReference>
<dbReference type="PANTHER" id="PTHR35011:SF11">
    <property type="entry name" value="TRAP TRANSPORTER SMALL PERMEASE PROTEIN"/>
    <property type="match status" value="1"/>
</dbReference>
<comment type="subunit">
    <text evidence="9">The complex comprises the extracytoplasmic solute receptor protein and the two transmembrane proteins.</text>
</comment>
<feature type="transmembrane region" description="Helical" evidence="9">
    <location>
        <begin position="154"/>
        <end position="175"/>
    </location>
</feature>
<accession>A0ABT4ZAL0</accession>
<feature type="transmembrane region" description="Helical" evidence="9">
    <location>
        <begin position="41"/>
        <end position="62"/>
    </location>
</feature>
<keyword evidence="6 9" id="KW-1133">Transmembrane helix</keyword>
<evidence type="ECO:0000313" key="11">
    <source>
        <dbReference type="EMBL" id="MDB6176388.1"/>
    </source>
</evidence>
<evidence type="ECO:0000256" key="7">
    <source>
        <dbReference type="ARBA" id="ARBA00023136"/>
    </source>
</evidence>
<dbReference type="RefSeq" id="WP_271887522.1">
    <property type="nucleotide sequence ID" value="NZ_JAQBIE010000002.1"/>
</dbReference>
<keyword evidence="3" id="KW-1003">Cell membrane</keyword>
<name>A0ABT4ZAL0_9RHOB</name>
<evidence type="ECO:0000256" key="1">
    <source>
        <dbReference type="ARBA" id="ARBA00004429"/>
    </source>
</evidence>
<feature type="transmembrane region" description="Helical" evidence="9">
    <location>
        <begin position="114"/>
        <end position="133"/>
    </location>
</feature>
<evidence type="ECO:0000313" key="12">
    <source>
        <dbReference type="Proteomes" id="UP001165641"/>
    </source>
</evidence>
<protein>
    <recommendedName>
        <fullName evidence="9">TRAP transporter small permease protein</fullName>
    </recommendedName>
</protein>
<evidence type="ECO:0000256" key="2">
    <source>
        <dbReference type="ARBA" id="ARBA00022448"/>
    </source>
</evidence>
<evidence type="ECO:0000256" key="6">
    <source>
        <dbReference type="ARBA" id="ARBA00022989"/>
    </source>
</evidence>
<organism evidence="11 12">
    <name type="scientific">Paracoccus onchidii</name>
    <dbReference type="NCBI Taxonomy" id="3017813"/>
    <lineage>
        <taxon>Bacteria</taxon>
        <taxon>Pseudomonadati</taxon>
        <taxon>Pseudomonadota</taxon>
        <taxon>Alphaproteobacteria</taxon>
        <taxon>Rhodobacterales</taxon>
        <taxon>Paracoccaceae</taxon>
        <taxon>Paracoccus</taxon>
    </lineage>
</organism>
<keyword evidence="2 9" id="KW-0813">Transport</keyword>
<comment type="subcellular location">
    <subcellularLocation>
        <location evidence="1 9">Cell inner membrane</location>
        <topology evidence="1 9">Multi-pass membrane protein</topology>
    </subcellularLocation>
</comment>
<dbReference type="PANTHER" id="PTHR35011">
    <property type="entry name" value="2,3-DIKETO-L-GULONATE TRAP TRANSPORTER SMALL PERMEASE PROTEIN YIAM"/>
    <property type="match status" value="1"/>
</dbReference>
<evidence type="ECO:0000256" key="9">
    <source>
        <dbReference type="RuleBase" id="RU369079"/>
    </source>
</evidence>
<comment type="function">
    <text evidence="9">Part of the tripartite ATP-independent periplasmic (TRAP) transport system.</text>
</comment>
<evidence type="ECO:0000256" key="8">
    <source>
        <dbReference type="ARBA" id="ARBA00038436"/>
    </source>
</evidence>
<keyword evidence="12" id="KW-1185">Reference proteome</keyword>
<keyword evidence="4 9" id="KW-0997">Cell inner membrane</keyword>
<keyword evidence="5 9" id="KW-0812">Transmembrane</keyword>
<evidence type="ECO:0000256" key="5">
    <source>
        <dbReference type="ARBA" id="ARBA00022692"/>
    </source>
</evidence>
<feature type="domain" description="Tripartite ATP-independent periplasmic transporters DctQ component" evidence="10">
    <location>
        <begin position="50"/>
        <end position="179"/>
    </location>
</feature>
<gene>
    <name evidence="11" type="ORF">PAF17_02590</name>
</gene>
<evidence type="ECO:0000259" key="10">
    <source>
        <dbReference type="Pfam" id="PF04290"/>
    </source>
</evidence>
<proteinExistence type="inferred from homology"/>
<feature type="transmembrane region" description="Helical" evidence="9">
    <location>
        <begin position="74"/>
        <end position="94"/>
    </location>
</feature>
<evidence type="ECO:0000256" key="3">
    <source>
        <dbReference type="ARBA" id="ARBA00022475"/>
    </source>
</evidence>